<evidence type="ECO:0000313" key="3">
    <source>
        <dbReference type="EMBL" id="QNH72461.1"/>
    </source>
</evidence>
<dbReference type="InterPro" id="IPR016187">
    <property type="entry name" value="CTDL_fold"/>
</dbReference>
<sequence length="171" mass="20829">MWYSVALILLFATAAFADTKNPEEGENVEGDMVLTAELKPKHGSCPSFEWRYYAGYCYYFSPRRSKWKSARNFCIRQRATLLCVSNKSEWSWVKGVVKSKGIRNWWIGVNDRRREKRVRCDGRPLTYTKWSRIKWNTRRRDCVRITAFTRRWRFKRCRRRYRFICKRKLDE</sequence>
<dbReference type="InterPro" id="IPR050111">
    <property type="entry name" value="C-type_lectin/snaclec_domain"/>
</dbReference>
<feature type="domain" description="C-type lectin" evidence="2">
    <location>
        <begin position="53"/>
        <end position="166"/>
    </location>
</feature>
<organism evidence="3">
    <name type="scientific">Isarachnanthus nocturnus</name>
    <dbReference type="NCBI Taxonomy" id="1240238"/>
    <lineage>
        <taxon>Eukaryota</taxon>
        <taxon>Metazoa</taxon>
        <taxon>Cnidaria</taxon>
        <taxon>Anthozoa</taxon>
        <taxon>Ceriantharia</taxon>
        <taxon>Penicillaria (in: tube anenomes)</taxon>
        <taxon>Arachnactidae</taxon>
        <taxon>Isarachnanthus</taxon>
    </lineage>
</organism>
<dbReference type="AlphaFoldDB" id="A0A7G7WYX2"/>
<evidence type="ECO:0000259" key="2">
    <source>
        <dbReference type="PROSITE" id="PS50041"/>
    </source>
</evidence>
<reference evidence="3" key="1">
    <citation type="journal article" date="2020" name="Mar. Drugs">
        <title>Transcriptomic Analysis of Four Cerianthid (Cnidaria, Ceriantharia) Venoms.</title>
        <authorList>
            <person name="Klompen A.M.L."/>
            <person name="Macrander J."/>
            <person name="Reitzel A.M."/>
            <person name="Stampar S.N."/>
        </authorList>
    </citation>
    <scope>NUCLEOTIDE SEQUENCE</scope>
</reference>
<proteinExistence type="evidence at transcript level"/>
<dbReference type="Pfam" id="PF00059">
    <property type="entry name" value="Lectin_C"/>
    <property type="match status" value="1"/>
</dbReference>
<protein>
    <submittedName>
        <fullName evidence="3">Toxin candidate TRINITY_DN19182_c0_g1_i1.p1</fullName>
    </submittedName>
</protein>
<feature type="chain" id="PRO_5028979749" evidence="1">
    <location>
        <begin position="18"/>
        <end position="171"/>
    </location>
</feature>
<dbReference type="SUPFAM" id="SSF56436">
    <property type="entry name" value="C-type lectin-like"/>
    <property type="match status" value="1"/>
</dbReference>
<dbReference type="EMBL" id="MT747527">
    <property type="protein sequence ID" value="QNH72461.1"/>
    <property type="molecule type" value="mRNA"/>
</dbReference>
<dbReference type="PROSITE" id="PS50041">
    <property type="entry name" value="C_TYPE_LECTIN_2"/>
    <property type="match status" value="1"/>
</dbReference>
<dbReference type="SMART" id="SM00034">
    <property type="entry name" value="CLECT"/>
    <property type="match status" value="1"/>
</dbReference>
<dbReference type="CDD" id="cd00037">
    <property type="entry name" value="CLECT"/>
    <property type="match status" value="1"/>
</dbReference>
<reference evidence="3" key="2">
    <citation type="submission" date="2020-07" db="EMBL/GenBank/DDBJ databases">
        <authorList>
            <person name="Klompen A.L."/>
            <person name="Macrander J."/>
            <person name="Reitzel A.M."/>
            <person name="Stampar S.N."/>
        </authorList>
    </citation>
    <scope>NUCLEOTIDE SEQUENCE</scope>
</reference>
<dbReference type="PANTHER" id="PTHR22803">
    <property type="entry name" value="MANNOSE, PHOSPHOLIPASE, LECTIN RECEPTOR RELATED"/>
    <property type="match status" value="1"/>
</dbReference>
<feature type="signal peptide" evidence="1">
    <location>
        <begin position="1"/>
        <end position="17"/>
    </location>
</feature>
<name>A0A7G7WYX2_9CNID</name>
<dbReference type="InterPro" id="IPR016186">
    <property type="entry name" value="C-type_lectin-like/link_sf"/>
</dbReference>
<keyword evidence="1" id="KW-0732">Signal</keyword>
<dbReference type="InterPro" id="IPR001304">
    <property type="entry name" value="C-type_lectin-like"/>
</dbReference>
<evidence type="ECO:0000256" key="1">
    <source>
        <dbReference type="SAM" id="SignalP"/>
    </source>
</evidence>
<dbReference type="Gene3D" id="3.10.100.10">
    <property type="entry name" value="Mannose-Binding Protein A, subunit A"/>
    <property type="match status" value="1"/>
</dbReference>
<accession>A0A7G7WYX2</accession>